<dbReference type="Proteomes" id="UP001225316">
    <property type="component" value="Unassembled WGS sequence"/>
</dbReference>
<dbReference type="InterPro" id="IPR018060">
    <property type="entry name" value="HTH_AraC"/>
</dbReference>
<keyword evidence="6" id="KW-1185">Reference proteome</keyword>
<feature type="domain" description="HTH araC/xylS-type" evidence="4">
    <location>
        <begin position="169"/>
        <end position="240"/>
    </location>
</feature>
<dbReference type="PANTHER" id="PTHR46796">
    <property type="entry name" value="HTH-TYPE TRANSCRIPTIONAL ACTIVATOR RHAS-RELATED"/>
    <property type="match status" value="1"/>
</dbReference>
<proteinExistence type="predicted"/>
<evidence type="ECO:0000256" key="1">
    <source>
        <dbReference type="ARBA" id="ARBA00023015"/>
    </source>
</evidence>
<evidence type="ECO:0000313" key="6">
    <source>
        <dbReference type="Proteomes" id="UP001225316"/>
    </source>
</evidence>
<keyword evidence="1" id="KW-0805">Transcription regulation</keyword>
<comment type="caution">
    <text evidence="5">The sequence shown here is derived from an EMBL/GenBank/DDBJ whole genome shotgun (WGS) entry which is preliminary data.</text>
</comment>
<dbReference type="Gene3D" id="1.10.10.60">
    <property type="entry name" value="Homeodomain-like"/>
    <property type="match status" value="1"/>
</dbReference>
<reference evidence="5 6" key="1">
    <citation type="submission" date="2023-04" db="EMBL/GenBank/DDBJ databases">
        <title>A novel bacteria isolated from coastal sediment.</title>
        <authorList>
            <person name="Liu X.-J."/>
            <person name="Du Z.-J."/>
        </authorList>
    </citation>
    <scope>NUCLEOTIDE SEQUENCE [LARGE SCALE GENOMIC DNA]</scope>
    <source>
        <strain evidence="5 6">SDUM461003</strain>
    </source>
</reference>
<accession>A0ABU1AYR2</accession>
<evidence type="ECO:0000259" key="4">
    <source>
        <dbReference type="PROSITE" id="PS01124"/>
    </source>
</evidence>
<evidence type="ECO:0000256" key="2">
    <source>
        <dbReference type="ARBA" id="ARBA00023125"/>
    </source>
</evidence>
<organism evidence="5 6">
    <name type="scientific">Thalassobacterium maritimum</name>
    <dbReference type="NCBI Taxonomy" id="3041265"/>
    <lineage>
        <taxon>Bacteria</taxon>
        <taxon>Pseudomonadati</taxon>
        <taxon>Verrucomicrobiota</taxon>
        <taxon>Opitutia</taxon>
        <taxon>Puniceicoccales</taxon>
        <taxon>Coraliomargaritaceae</taxon>
        <taxon>Thalassobacterium</taxon>
    </lineage>
</organism>
<keyword evidence="3" id="KW-0804">Transcription</keyword>
<dbReference type="PROSITE" id="PS01124">
    <property type="entry name" value="HTH_ARAC_FAMILY_2"/>
    <property type="match status" value="1"/>
</dbReference>
<dbReference type="EMBL" id="JARXHW010000059">
    <property type="protein sequence ID" value="MDQ8209275.1"/>
    <property type="molecule type" value="Genomic_DNA"/>
</dbReference>
<dbReference type="InterPro" id="IPR050204">
    <property type="entry name" value="AraC_XylS_family_regulators"/>
</dbReference>
<protein>
    <recommendedName>
        <fullName evidence="4">HTH araC/xylS-type domain-containing protein</fullName>
    </recommendedName>
</protein>
<keyword evidence="2" id="KW-0238">DNA-binding</keyword>
<evidence type="ECO:0000313" key="5">
    <source>
        <dbReference type="EMBL" id="MDQ8209275.1"/>
    </source>
</evidence>
<name>A0ABU1AYR2_9BACT</name>
<gene>
    <name evidence="5" type="ORF">QEH52_17240</name>
</gene>
<evidence type="ECO:0000256" key="3">
    <source>
        <dbReference type="ARBA" id="ARBA00023163"/>
    </source>
</evidence>
<sequence length="240" mass="27415">MAILTETEYHYEIGLTYDGAVVPESRKLQDHMDLRYLSWYLRAGSVEVKTEAETLRVQPGEWVFMDPLTTRSHIFSKDAELISIRFGLNWRGLSFIPPRLAPRVYRSADDAELLRSAEALCAFEAGTDLDSQALLSTQCLRSRCFSDWLYHWHLTREAMGGVTPISMDHRVLEIMSRIGQNPGLGLIDYEELRRAVGLSKAQVNRIFKTATGLTPRQWSDVHIMKAAVEWIKAEQLSVKE</sequence>
<feature type="non-terminal residue" evidence="5">
    <location>
        <position position="240"/>
    </location>
</feature>
<dbReference type="PANTHER" id="PTHR46796:SF13">
    <property type="entry name" value="HTH-TYPE TRANSCRIPTIONAL ACTIVATOR RHAS"/>
    <property type="match status" value="1"/>
</dbReference>